<dbReference type="GO" id="GO:0004821">
    <property type="term" value="F:histidine-tRNA ligase activity"/>
    <property type="evidence" value="ECO:0007669"/>
    <property type="project" value="TreeGrafter"/>
</dbReference>
<name>A0A917PT32_9BACI</name>
<dbReference type="EMBL" id="BMNQ01000010">
    <property type="protein sequence ID" value="GGJ90489.1"/>
    <property type="molecule type" value="Genomic_DNA"/>
</dbReference>
<evidence type="ECO:0000256" key="10">
    <source>
        <dbReference type="PIRSR" id="PIRSR001549-1"/>
    </source>
</evidence>
<evidence type="ECO:0000256" key="5">
    <source>
        <dbReference type="ARBA" id="ARBA00022490"/>
    </source>
</evidence>
<dbReference type="GO" id="GO:0006427">
    <property type="term" value="P:histidyl-tRNA aminoacylation"/>
    <property type="evidence" value="ECO:0007669"/>
    <property type="project" value="TreeGrafter"/>
</dbReference>
<dbReference type="HAMAP" id="MF_00125">
    <property type="entry name" value="HisZ"/>
    <property type="match status" value="1"/>
</dbReference>
<dbReference type="GO" id="GO:0000105">
    <property type="term" value="P:L-histidine biosynthetic process"/>
    <property type="evidence" value="ECO:0007669"/>
    <property type="project" value="UniProtKB-UniRule"/>
</dbReference>
<evidence type="ECO:0000256" key="9">
    <source>
        <dbReference type="HAMAP-Rule" id="MF_00125"/>
    </source>
</evidence>
<feature type="binding site" evidence="10">
    <location>
        <begin position="78"/>
        <end position="80"/>
    </location>
    <ligand>
        <name>L-histidine</name>
        <dbReference type="ChEBI" id="CHEBI:57595"/>
    </ligand>
</feature>
<feature type="domain" description="Class II Histidinyl-tRNA synthetase (HisRS)-like catalytic core" evidence="11">
    <location>
        <begin position="18"/>
        <end position="312"/>
    </location>
</feature>
<dbReference type="Pfam" id="PF13393">
    <property type="entry name" value="tRNA-synt_His"/>
    <property type="match status" value="1"/>
</dbReference>
<reference evidence="12" key="1">
    <citation type="journal article" date="2014" name="Int. J. Syst. Evol. Microbiol.">
        <title>Complete genome sequence of Corynebacterium casei LMG S-19264T (=DSM 44701T), isolated from a smear-ripened cheese.</title>
        <authorList>
            <consortium name="US DOE Joint Genome Institute (JGI-PGF)"/>
            <person name="Walter F."/>
            <person name="Albersmeier A."/>
            <person name="Kalinowski J."/>
            <person name="Ruckert C."/>
        </authorList>
    </citation>
    <scope>NUCLEOTIDE SEQUENCE</scope>
    <source>
        <strain evidence="12">JCM 12580</strain>
    </source>
</reference>
<dbReference type="RefSeq" id="WP_188632120.1">
    <property type="nucleotide sequence ID" value="NZ_BMNQ01000010.1"/>
</dbReference>
<dbReference type="PANTHER" id="PTHR43707">
    <property type="entry name" value="HISTIDYL-TRNA SYNTHETASE"/>
    <property type="match status" value="1"/>
</dbReference>
<comment type="subunit">
    <text evidence="9">Heteromultimer composed of HisG and HisZ subunits.</text>
</comment>
<protein>
    <recommendedName>
        <fullName evidence="4 9">ATP phosphoribosyltransferase regulatory subunit</fullName>
    </recommendedName>
</protein>
<dbReference type="AlphaFoldDB" id="A0A917PT32"/>
<comment type="function">
    <text evidence="8 9">Required for the first step of histidine biosynthesis. May allow the feedback regulation of ATP phosphoribosyltransferase activity by histidine.</text>
</comment>
<comment type="miscellaneous">
    <text evidence="9">This function is generally fulfilled by the C-terminal part of HisG, which is missing in some bacteria such as this one.</text>
</comment>
<comment type="similarity">
    <text evidence="3 9">Belongs to the class-II aminoacyl-tRNA synthetase family. HisZ subfamily.</text>
</comment>
<evidence type="ECO:0000256" key="8">
    <source>
        <dbReference type="ARBA" id="ARBA00025246"/>
    </source>
</evidence>
<evidence type="ECO:0000313" key="12">
    <source>
        <dbReference type="EMBL" id="GGJ90489.1"/>
    </source>
</evidence>
<dbReference type="InterPro" id="IPR041715">
    <property type="entry name" value="HisRS-like_core"/>
</dbReference>
<comment type="pathway">
    <text evidence="2 9">Amino-acid biosynthesis; L-histidine biosynthesis; L-histidine from 5-phospho-alpha-D-ribose 1-diphosphate: step 1/9.</text>
</comment>
<feature type="binding site" evidence="10">
    <location>
        <position position="118"/>
    </location>
    <ligand>
        <name>L-histidine</name>
        <dbReference type="ChEBI" id="CHEBI:57595"/>
    </ligand>
</feature>
<evidence type="ECO:0000256" key="1">
    <source>
        <dbReference type="ARBA" id="ARBA00004496"/>
    </source>
</evidence>
<dbReference type="NCBIfam" id="TIGR00443">
    <property type="entry name" value="hisZ_biosyn_reg"/>
    <property type="match status" value="1"/>
</dbReference>
<keyword evidence="13" id="KW-1185">Reference proteome</keyword>
<evidence type="ECO:0000256" key="2">
    <source>
        <dbReference type="ARBA" id="ARBA00004667"/>
    </source>
</evidence>
<dbReference type="Proteomes" id="UP000658382">
    <property type="component" value="Unassembled WGS sequence"/>
</dbReference>
<feature type="binding site" evidence="10">
    <location>
        <position position="122"/>
    </location>
    <ligand>
        <name>L-histidine</name>
        <dbReference type="ChEBI" id="CHEBI:57595"/>
    </ligand>
</feature>
<comment type="caution">
    <text evidence="12">The sequence shown here is derived from an EMBL/GenBank/DDBJ whole genome shotgun (WGS) entry which is preliminary data.</text>
</comment>
<dbReference type="PIRSF" id="PIRSF001549">
    <property type="entry name" value="His-tRNA_synth"/>
    <property type="match status" value="1"/>
</dbReference>
<feature type="binding site" evidence="10">
    <location>
        <position position="105"/>
    </location>
    <ligand>
        <name>L-histidine</name>
        <dbReference type="ChEBI" id="CHEBI:57595"/>
    </ligand>
</feature>
<dbReference type="InterPro" id="IPR004517">
    <property type="entry name" value="HisZ"/>
</dbReference>
<dbReference type="GO" id="GO:0016757">
    <property type="term" value="F:glycosyltransferase activity"/>
    <property type="evidence" value="ECO:0007669"/>
    <property type="project" value="UniProtKB-KW"/>
</dbReference>
<dbReference type="CDD" id="cd00773">
    <property type="entry name" value="HisRS-like_core"/>
    <property type="match status" value="1"/>
</dbReference>
<dbReference type="InterPro" id="IPR004516">
    <property type="entry name" value="HisRS/HisZ"/>
</dbReference>
<evidence type="ECO:0000256" key="3">
    <source>
        <dbReference type="ARBA" id="ARBA00005539"/>
    </source>
</evidence>
<dbReference type="PANTHER" id="PTHR43707:SF6">
    <property type="entry name" value="ATP PHOSPHORIBOSYLTRANSFERASE REGULATORY SUBUNIT"/>
    <property type="match status" value="1"/>
</dbReference>
<keyword evidence="6 9" id="KW-0028">Amino-acid biosynthesis</keyword>
<keyword evidence="5 9" id="KW-0963">Cytoplasm</keyword>
<gene>
    <name evidence="9 12" type="primary">hisZ</name>
    <name evidence="12" type="ORF">GCM10007063_11310</name>
</gene>
<sequence>MQPYLTGNGHSLSQTDYQLQSNLVTAIKKRFRTYGYLETGTSTFQNYDMYTSMIGTVRKHNMIKTIDPSGDVLVLRPDMTIPIARQMANEKTPYRRLFYVQSVFRQLKDETSPKEFTQAGVECFGENTPENDAETIALSVHILQDLQFNQFKIEIGHAGFFKDLINELPLSPGELEKLQELIQSKNLVEIRPFLESLSVEEPIIKAIESIPLLYGDPLIVIEKASTITMNSKMKQTIAYLKKVYALLEDYGIENAIVFDLGLINHMDYYSGVIFQGYITGYSKPVLMGGRYNGLAEQFGADIPAIGFGCIIDHLLNAKKETTPIEQLDETIELVIYYDISRSTVALSAANRLRNAGYQVLTQNADNKRDIPATFTVRFTDDQFLLVDRRNHMTFQSIDDLENLLETEMRDN</sequence>
<dbReference type="SUPFAM" id="SSF55681">
    <property type="entry name" value="Class II aaRS and biotin synthetases"/>
    <property type="match status" value="1"/>
</dbReference>
<dbReference type="InterPro" id="IPR045864">
    <property type="entry name" value="aa-tRNA-synth_II/BPL/LPL"/>
</dbReference>
<dbReference type="GO" id="GO:0005737">
    <property type="term" value="C:cytoplasm"/>
    <property type="evidence" value="ECO:0007669"/>
    <property type="project" value="UniProtKB-SubCell"/>
</dbReference>
<keyword evidence="12" id="KW-0808">Transferase</keyword>
<organism evidence="12 13">
    <name type="scientific">Lentibacillus kapialis</name>
    <dbReference type="NCBI Taxonomy" id="340214"/>
    <lineage>
        <taxon>Bacteria</taxon>
        <taxon>Bacillati</taxon>
        <taxon>Bacillota</taxon>
        <taxon>Bacilli</taxon>
        <taxon>Bacillales</taxon>
        <taxon>Bacillaceae</taxon>
        <taxon>Lentibacillus</taxon>
    </lineage>
</organism>
<evidence type="ECO:0000256" key="6">
    <source>
        <dbReference type="ARBA" id="ARBA00022605"/>
    </source>
</evidence>
<evidence type="ECO:0000259" key="11">
    <source>
        <dbReference type="Pfam" id="PF13393"/>
    </source>
</evidence>
<feature type="binding site" evidence="10">
    <location>
        <begin position="268"/>
        <end position="269"/>
    </location>
    <ligand>
        <name>L-histidine</name>
        <dbReference type="ChEBI" id="CHEBI:57595"/>
    </ligand>
</feature>
<evidence type="ECO:0000313" key="13">
    <source>
        <dbReference type="Proteomes" id="UP000658382"/>
    </source>
</evidence>
<proteinExistence type="inferred from homology"/>
<dbReference type="Gene3D" id="3.30.930.10">
    <property type="entry name" value="Bira Bifunctional Protein, Domain 2"/>
    <property type="match status" value="1"/>
</dbReference>
<dbReference type="GO" id="GO:0140096">
    <property type="term" value="F:catalytic activity, acting on a protein"/>
    <property type="evidence" value="ECO:0007669"/>
    <property type="project" value="UniProtKB-ARBA"/>
</dbReference>
<reference evidence="12" key="2">
    <citation type="submission" date="2020-09" db="EMBL/GenBank/DDBJ databases">
        <authorList>
            <person name="Sun Q."/>
            <person name="Ohkuma M."/>
        </authorList>
    </citation>
    <scope>NUCLEOTIDE SEQUENCE</scope>
    <source>
        <strain evidence="12">JCM 12580</strain>
    </source>
</reference>
<keyword evidence="12" id="KW-0328">Glycosyltransferase</keyword>
<accession>A0A917PT32</accession>
<evidence type="ECO:0000256" key="4">
    <source>
        <dbReference type="ARBA" id="ARBA00020397"/>
    </source>
</evidence>
<evidence type="ECO:0000256" key="7">
    <source>
        <dbReference type="ARBA" id="ARBA00023102"/>
    </source>
</evidence>
<comment type="subcellular location">
    <subcellularLocation>
        <location evidence="1 9">Cytoplasm</location>
    </subcellularLocation>
</comment>
<keyword evidence="7 9" id="KW-0368">Histidine biosynthesis</keyword>